<protein>
    <submittedName>
        <fullName evidence="1">Uncharacterized protein</fullName>
    </submittedName>
</protein>
<accession>A0AC61U2Y9</accession>
<dbReference type="Proteomes" id="UP001059663">
    <property type="component" value="Chromosome"/>
</dbReference>
<sequence length="443" mass="48784">MRPERGTTSANSQLGTVDAKSLPMQGEVSDAETRAAKRWAHRDRLRLVRSGFSTAADLDTEGHTEGMALCNLANTLDHSGRWIEAYEAYTRALKADPTNGNAAGNAAVLIDRAIQSGWDFEGHLCSLYDHYLTMAHANRDRTIEVAGEGAAARFDQMQLLGSHEMLHQVGASDDDYQQWIIDHRLALSASLEGLGKSDREGRWDTANIRQVTTPVGQETMPPIFALVNLLKADFLVARRLAFDTTQRIATSADGWKQEASDPGVYSDTLDYSIYGTLSSSLVLAHRAAIDMLDKTAVAANEHFEVGDDPQYVSFRRFWTRTVKGGSAVLRPELFAKSHLASSVLAMAELAHDMLDDGIYAHAQEVRHAGTHRFVLVHHSLHEIETNAAVQAIDLNHMVETTMQALSVARAAFLYLVSMVDVDESIKQRHSDGLVAPIHVWNVS</sequence>
<reference evidence="1" key="1">
    <citation type="submission" date="2021-11" db="EMBL/GenBank/DDBJ databases">
        <title>Study of the species diversity of bacterial strains isolated from a unique natural object - Shulgan-Tash cave (Bashkiria).</title>
        <authorList>
            <person name="Sazanova A.L."/>
            <person name="Chirak E.R."/>
            <person name="Safronova V.I."/>
        </authorList>
    </citation>
    <scope>NUCLEOTIDE SEQUENCE</scope>
    <source>
        <strain evidence="1">P1</strain>
    </source>
</reference>
<evidence type="ECO:0000313" key="2">
    <source>
        <dbReference type="Proteomes" id="UP001059663"/>
    </source>
</evidence>
<evidence type="ECO:0000313" key="1">
    <source>
        <dbReference type="EMBL" id="UUZ44377.1"/>
    </source>
</evidence>
<name>A0AC61U2Y9_9MICO</name>
<proteinExistence type="predicted"/>
<gene>
    <name evidence="1" type="ORF">LP422_18350</name>
</gene>
<organism evidence="1 2">
    <name type="scientific">Janibacter limosus</name>
    <dbReference type="NCBI Taxonomy" id="53458"/>
    <lineage>
        <taxon>Bacteria</taxon>
        <taxon>Bacillati</taxon>
        <taxon>Actinomycetota</taxon>
        <taxon>Actinomycetes</taxon>
        <taxon>Micrococcales</taxon>
        <taxon>Intrasporangiaceae</taxon>
        <taxon>Janibacter</taxon>
    </lineage>
</organism>
<dbReference type="EMBL" id="CP087977">
    <property type="protein sequence ID" value="UUZ44377.1"/>
    <property type="molecule type" value="Genomic_DNA"/>
</dbReference>